<accession>A0ABU2MWG6</accession>
<dbReference type="Gene3D" id="1.20.1050.10">
    <property type="match status" value="1"/>
</dbReference>
<organism evidence="2 3">
    <name type="scientific">Streptomyces litchfieldiae</name>
    <dbReference type="NCBI Taxonomy" id="3075543"/>
    <lineage>
        <taxon>Bacteria</taxon>
        <taxon>Bacillati</taxon>
        <taxon>Actinomycetota</taxon>
        <taxon>Actinomycetes</taxon>
        <taxon>Kitasatosporales</taxon>
        <taxon>Streptomycetaceae</taxon>
        <taxon>Streptomyces</taxon>
    </lineage>
</organism>
<sequence length="293" mass="31700">MSAIHPCAFRSRIGPDANHGFYPAPLRYRLYLSLACPGCLRIAITHRLLGLADRIPLTELPAVPEPDGGYAELRTAYDRTTHGYRGPATAPVLADHWTGRVVSNHAPDILRDLAVRFRTAGTPELRPPAAEKDIAELARLCDHDITEAAQQAGRATAEGPDREAASDTLLTALATLEERLSAGPYVLGDALTAADVDLWVTLVRLDTVHRWHLDAEAVHRIAAHPALWSYAKRLLSAPAFGDSLHIDDITRRHHARCRGLEAAGAAVRIIDWTPDPSAVARCPGATQEASVAS</sequence>
<protein>
    <submittedName>
        <fullName evidence="2">Glutathione S-transferase C-terminal domain-containing protein</fullName>
    </submittedName>
</protein>
<dbReference type="PROSITE" id="PS50405">
    <property type="entry name" value="GST_CTER"/>
    <property type="match status" value="1"/>
</dbReference>
<dbReference type="PANTHER" id="PTHR32419">
    <property type="entry name" value="GLUTATHIONYL-HYDROQUINONE REDUCTASE"/>
    <property type="match status" value="1"/>
</dbReference>
<evidence type="ECO:0000259" key="1">
    <source>
        <dbReference type="PROSITE" id="PS50405"/>
    </source>
</evidence>
<dbReference type="SUPFAM" id="SSF47616">
    <property type="entry name" value="GST C-terminal domain-like"/>
    <property type="match status" value="1"/>
</dbReference>
<dbReference type="RefSeq" id="WP_311707084.1">
    <property type="nucleotide sequence ID" value="NZ_JAVREL010000017.1"/>
</dbReference>
<proteinExistence type="predicted"/>
<dbReference type="Gene3D" id="3.40.30.10">
    <property type="entry name" value="Glutaredoxin"/>
    <property type="match status" value="1"/>
</dbReference>
<dbReference type="InterPro" id="IPR016639">
    <property type="entry name" value="GST_Omega/GSH"/>
</dbReference>
<dbReference type="Pfam" id="PF13410">
    <property type="entry name" value="GST_C_2"/>
    <property type="match status" value="1"/>
</dbReference>
<keyword evidence="3" id="KW-1185">Reference proteome</keyword>
<evidence type="ECO:0000313" key="3">
    <source>
        <dbReference type="Proteomes" id="UP001183246"/>
    </source>
</evidence>
<gene>
    <name evidence="2" type="ORF">RM590_25665</name>
</gene>
<comment type="caution">
    <text evidence="2">The sequence shown here is derived from an EMBL/GenBank/DDBJ whole genome shotgun (WGS) entry which is preliminary data.</text>
</comment>
<dbReference type="Proteomes" id="UP001183246">
    <property type="component" value="Unassembled WGS sequence"/>
</dbReference>
<name>A0ABU2MWG6_9ACTN</name>
<evidence type="ECO:0000313" key="2">
    <source>
        <dbReference type="EMBL" id="MDT0345949.1"/>
    </source>
</evidence>
<dbReference type="InterPro" id="IPR036282">
    <property type="entry name" value="Glutathione-S-Trfase_C_sf"/>
</dbReference>
<dbReference type="PANTHER" id="PTHR32419:SF6">
    <property type="entry name" value="GLUTATHIONE S-TRANSFERASE OMEGA-LIKE 1-RELATED"/>
    <property type="match status" value="1"/>
</dbReference>
<reference evidence="3" key="1">
    <citation type="submission" date="2023-07" db="EMBL/GenBank/DDBJ databases">
        <title>30 novel species of actinomycetes from the DSMZ collection.</title>
        <authorList>
            <person name="Nouioui I."/>
        </authorList>
    </citation>
    <scope>NUCLEOTIDE SEQUENCE [LARGE SCALE GENOMIC DNA]</scope>
    <source>
        <strain evidence="3">DSM 44938</strain>
    </source>
</reference>
<dbReference type="InterPro" id="IPR010987">
    <property type="entry name" value="Glutathione-S-Trfase_C-like"/>
</dbReference>
<feature type="domain" description="GST C-terminal" evidence="1">
    <location>
        <begin position="108"/>
        <end position="260"/>
    </location>
</feature>
<dbReference type="EMBL" id="JAVREL010000017">
    <property type="protein sequence ID" value="MDT0345949.1"/>
    <property type="molecule type" value="Genomic_DNA"/>
</dbReference>